<dbReference type="KEGG" id="lgi:LOTGIDRAFT_233352"/>
<dbReference type="STRING" id="225164.V4A4Y7"/>
<evidence type="ECO:0000256" key="8">
    <source>
        <dbReference type="ARBA" id="ARBA00023132"/>
    </source>
</evidence>
<name>V4A4Y7_LOTGI</name>
<dbReference type="InterPro" id="IPR011993">
    <property type="entry name" value="PH-like_dom_sf"/>
</dbReference>
<keyword evidence="2" id="KW-0813">Transport</keyword>
<keyword evidence="13" id="KW-1185">Reference proteome</keyword>
<keyword evidence="9" id="KW-0539">Nucleus</keyword>
<proteinExistence type="predicted"/>
<dbReference type="OrthoDB" id="10062131at2759"/>
<dbReference type="GO" id="GO:0006606">
    <property type="term" value="P:protein import into nucleus"/>
    <property type="evidence" value="ECO:0007669"/>
    <property type="project" value="TreeGrafter"/>
</dbReference>
<dbReference type="RefSeq" id="XP_009057449.1">
    <property type="nucleotide sequence ID" value="XM_009059201.1"/>
</dbReference>
<evidence type="ECO:0000256" key="6">
    <source>
        <dbReference type="ARBA" id="ARBA00022990"/>
    </source>
</evidence>
<comment type="subcellular location">
    <subcellularLocation>
        <location evidence="1">Nucleus</location>
        <location evidence="1">Nuclear pore complex</location>
    </subcellularLocation>
</comment>
<feature type="region of interest" description="Disordered" evidence="10">
    <location>
        <begin position="244"/>
        <end position="272"/>
    </location>
</feature>
<keyword evidence="3" id="KW-0677">Repeat</keyword>
<feature type="region of interest" description="Disordered" evidence="10">
    <location>
        <begin position="1"/>
        <end position="54"/>
    </location>
</feature>
<dbReference type="PANTHER" id="PTHR23138">
    <property type="entry name" value="RAN BINDING PROTEIN"/>
    <property type="match status" value="1"/>
</dbReference>
<organism evidence="12 13">
    <name type="scientific">Lottia gigantea</name>
    <name type="common">Giant owl limpet</name>
    <dbReference type="NCBI Taxonomy" id="225164"/>
    <lineage>
        <taxon>Eukaryota</taxon>
        <taxon>Metazoa</taxon>
        <taxon>Spiralia</taxon>
        <taxon>Lophotrochozoa</taxon>
        <taxon>Mollusca</taxon>
        <taxon>Gastropoda</taxon>
        <taxon>Patellogastropoda</taxon>
        <taxon>Lottioidea</taxon>
        <taxon>Lottiidae</taxon>
        <taxon>Lottia</taxon>
    </lineage>
</organism>
<dbReference type="Pfam" id="PF08911">
    <property type="entry name" value="NUP50"/>
    <property type="match status" value="1"/>
</dbReference>
<keyword evidence="8" id="KW-0906">Nuclear pore complex</keyword>
<reference evidence="12 13" key="1">
    <citation type="journal article" date="2013" name="Nature">
        <title>Insights into bilaterian evolution from three spiralian genomes.</title>
        <authorList>
            <person name="Simakov O."/>
            <person name="Marletaz F."/>
            <person name="Cho S.J."/>
            <person name="Edsinger-Gonzales E."/>
            <person name="Havlak P."/>
            <person name="Hellsten U."/>
            <person name="Kuo D.H."/>
            <person name="Larsson T."/>
            <person name="Lv J."/>
            <person name="Arendt D."/>
            <person name="Savage R."/>
            <person name="Osoegawa K."/>
            <person name="de Jong P."/>
            <person name="Grimwood J."/>
            <person name="Chapman J.A."/>
            <person name="Shapiro H."/>
            <person name="Aerts A."/>
            <person name="Otillar R.P."/>
            <person name="Terry A.Y."/>
            <person name="Boore J.L."/>
            <person name="Grigoriev I.V."/>
            <person name="Lindberg D.R."/>
            <person name="Seaver E.C."/>
            <person name="Weisblat D.A."/>
            <person name="Putnam N.H."/>
            <person name="Rokhsar D.S."/>
        </authorList>
    </citation>
    <scope>NUCLEOTIDE SEQUENCE [LARGE SCALE GENOMIC DNA]</scope>
</reference>
<dbReference type="SUPFAM" id="SSF50729">
    <property type="entry name" value="PH domain-like"/>
    <property type="match status" value="1"/>
</dbReference>
<evidence type="ECO:0000259" key="11">
    <source>
        <dbReference type="PROSITE" id="PS50196"/>
    </source>
</evidence>
<dbReference type="PROSITE" id="PS50196">
    <property type="entry name" value="RANBD1"/>
    <property type="match status" value="1"/>
</dbReference>
<dbReference type="CTD" id="20249239"/>
<evidence type="ECO:0000256" key="7">
    <source>
        <dbReference type="ARBA" id="ARBA00023010"/>
    </source>
</evidence>
<dbReference type="GeneID" id="20249239"/>
<keyword evidence="5" id="KW-0653">Protein transport</keyword>
<dbReference type="OMA" id="CDWVWEQ"/>
<evidence type="ECO:0000256" key="4">
    <source>
        <dbReference type="ARBA" id="ARBA00022816"/>
    </source>
</evidence>
<keyword evidence="4" id="KW-0509">mRNA transport</keyword>
<evidence type="ECO:0000256" key="5">
    <source>
        <dbReference type="ARBA" id="ARBA00022927"/>
    </source>
</evidence>
<dbReference type="InterPro" id="IPR045255">
    <property type="entry name" value="RanBP1-like"/>
</dbReference>
<protein>
    <recommendedName>
        <fullName evidence="11">RanBD1 domain-containing protein</fullName>
    </recommendedName>
</protein>
<dbReference type="Gene3D" id="2.30.29.30">
    <property type="entry name" value="Pleckstrin-homology domain (PH domain)/Phosphotyrosine-binding domain (PTB)"/>
    <property type="match status" value="1"/>
</dbReference>
<dbReference type="InterPro" id="IPR015007">
    <property type="entry name" value="NUP2/50/61"/>
</dbReference>
<dbReference type="AlphaFoldDB" id="V4A4Y7"/>
<evidence type="ECO:0000256" key="9">
    <source>
        <dbReference type="ARBA" id="ARBA00023242"/>
    </source>
</evidence>
<evidence type="ECO:0000256" key="1">
    <source>
        <dbReference type="ARBA" id="ARBA00004567"/>
    </source>
</evidence>
<dbReference type="Proteomes" id="UP000030746">
    <property type="component" value="Unassembled WGS sequence"/>
</dbReference>
<accession>V4A4Y7</accession>
<dbReference type="Pfam" id="PF00638">
    <property type="entry name" value="Ran_BP1"/>
    <property type="match status" value="1"/>
</dbReference>
<dbReference type="PANTHER" id="PTHR23138:SF141">
    <property type="entry name" value="NUCLEAR PORE COMPLEX PROTEIN NUP50"/>
    <property type="match status" value="1"/>
</dbReference>
<dbReference type="CDD" id="cd13170">
    <property type="entry name" value="RanBD_NUP50"/>
    <property type="match status" value="1"/>
</dbReference>
<keyword evidence="6" id="KW-0007">Acetylation</keyword>
<evidence type="ECO:0000313" key="12">
    <source>
        <dbReference type="EMBL" id="ESO91777.1"/>
    </source>
</evidence>
<dbReference type="HOGENOM" id="CLU_032593_1_0_1"/>
<sequence>MAKRTAASELTDRNWDQEDEPEEVGVFAQATTDILKNRPMKKAKRRTQNESTGTSSFSAFGGFAGLAAKKPTPTVAGSSIAATEKVENPSNGFTDTVKTASTNKNTSYYHSLKSLNKSVLEWIKKHIERDPYCILTPIFTDYSKHLEDIKKNNNNEEKSDSLKENSNDSDPEIVFNIKKGKSLSPVKEKVPSSSIFSNTGTAGLSFASTTSTSSAANVIQSSTTTTNTSGFTFTPSTTSFGGFGTSAFTSATNKPTDNQEGEEEYEPPKPETREINEEGAVYSKRCKIFYQKDGKWKDRGVGNLHLKPDEEGKTQLIIRADTTLGNILLNIMLSSVIPTKKQGKNNVWMLCVPNPPVDVKDDSGKPVPMLLRVKTSEDADELLDKLEEFKK</sequence>
<evidence type="ECO:0000256" key="3">
    <source>
        <dbReference type="ARBA" id="ARBA00022737"/>
    </source>
</evidence>
<evidence type="ECO:0000313" key="13">
    <source>
        <dbReference type="Proteomes" id="UP000030746"/>
    </source>
</evidence>
<dbReference type="SMART" id="SM00160">
    <property type="entry name" value="RanBD"/>
    <property type="match status" value="1"/>
</dbReference>
<gene>
    <name evidence="12" type="ORF">LOTGIDRAFT_233352</name>
</gene>
<dbReference type="GO" id="GO:0051028">
    <property type="term" value="P:mRNA transport"/>
    <property type="evidence" value="ECO:0007669"/>
    <property type="project" value="UniProtKB-KW"/>
</dbReference>
<keyword evidence="7" id="KW-0811">Translocation</keyword>
<feature type="domain" description="RanBD1" evidence="11">
    <location>
        <begin position="276"/>
        <end position="391"/>
    </location>
</feature>
<evidence type="ECO:0000256" key="2">
    <source>
        <dbReference type="ARBA" id="ARBA00022448"/>
    </source>
</evidence>
<dbReference type="InterPro" id="IPR000156">
    <property type="entry name" value="Ran_bind_dom"/>
</dbReference>
<dbReference type="GO" id="GO:0005643">
    <property type="term" value="C:nuclear pore"/>
    <property type="evidence" value="ECO:0007669"/>
    <property type="project" value="UniProtKB-SubCell"/>
</dbReference>
<dbReference type="EMBL" id="KB202199">
    <property type="protein sequence ID" value="ESO91777.1"/>
    <property type="molecule type" value="Genomic_DNA"/>
</dbReference>
<evidence type="ECO:0000256" key="10">
    <source>
        <dbReference type="SAM" id="MobiDB-lite"/>
    </source>
</evidence>